<evidence type="ECO:0000313" key="2">
    <source>
        <dbReference type="EMBL" id="KDN66999.1"/>
    </source>
</evidence>
<sequence length="255" mass="26942">MRRKERTISASANTLSPFPLSLPIFTKRPSPEPEKQHRDDRDIDPRTSVQPRPGAIVAAIPVASYAASPAPPAASVPPAPGRAALALKFDEVGPAQRTAQRAGAAREDIAPQPVHAVLEPVREAVPLALVAGARRFRDEVEVAQVLEGRVGGRLVEGVGEGGEQEEDKEGGEHALAAARPDLGEHCGGRLDLARDVVAPNHSPHPRPARGSRLPRTCLLPAPFVLDEKDVILRVPRVSGVGAYAVELSAGSKPGR</sequence>
<dbReference type="EMBL" id="JMSE01000854">
    <property type="protein sequence ID" value="KDN66999.1"/>
    <property type="molecule type" value="Genomic_DNA"/>
</dbReference>
<feature type="region of interest" description="Disordered" evidence="1">
    <location>
        <begin position="1"/>
        <end position="54"/>
    </location>
</feature>
<name>A0A066XH60_COLSU</name>
<proteinExistence type="predicted"/>
<dbReference type="AlphaFoldDB" id="A0A066XH60"/>
<protein>
    <submittedName>
        <fullName evidence="2">Uncharacterized protein</fullName>
    </submittedName>
</protein>
<keyword evidence="3" id="KW-1185">Reference proteome</keyword>
<evidence type="ECO:0000256" key="1">
    <source>
        <dbReference type="SAM" id="MobiDB-lite"/>
    </source>
</evidence>
<gene>
    <name evidence="2" type="ORF">CSUB01_10432</name>
</gene>
<dbReference type="Proteomes" id="UP000027238">
    <property type="component" value="Unassembled WGS sequence"/>
</dbReference>
<feature type="compositionally biased region" description="Basic and acidic residues" evidence="1">
    <location>
        <begin position="29"/>
        <end position="45"/>
    </location>
</feature>
<comment type="caution">
    <text evidence="2">The sequence shown here is derived from an EMBL/GenBank/DDBJ whole genome shotgun (WGS) entry which is preliminary data.</text>
</comment>
<reference evidence="3" key="1">
    <citation type="journal article" date="2014" name="Genome Announc.">
        <title>Draft genome sequence of Colletotrichum sublineola, a destructive pathogen of cultivated sorghum.</title>
        <authorList>
            <person name="Baroncelli R."/>
            <person name="Sanz-Martin J.M."/>
            <person name="Rech G.E."/>
            <person name="Sukno S.A."/>
            <person name="Thon M.R."/>
        </authorList>
    </citation>
    <scope>NUCLEOTIDE SEQUENCE [LARGE SCALE GENOMIC DNA]</scope>
    <source>
        <strain evidence="3">TX430BB</strain>
    </source>
</reference>
<accession>A0A066XH60</accession>
<organism evidence="2 3">
    <name type="scientific">Colletotrichum sublineola</name>
    <name type="common">Sorghum anthracnose fungus</name>
    <dbReference type="NCBI Taxonomy" id="1173701"/>
    <lineage>
        <taxon>Eukaryota</taxon>
        <taxon>Fungi</taxon>
        <taxon>Dikarya</taxon>
        <taxon>Ascomycota</taxon>
        <taxon>Pezizomycotina</taxon>
        <taxon>Sordariomycetes</taxon>
        <taxon>Hypocreomycetidae</taxon>
        <taxon>Glomerellales</taxon>
        <taxon>Glomerellaceae</taxon>
        <taxon>Colletotrichum</taxon>
        <taxon>Colletotrichum graminicola species complex</taxon>
    </lineage>
</organism>
<dbReference type="HOGENOM" id="CLU_1089953_0_0_1"/>
<evidence type="ECO:0000313" key="3">
    <source>
        <dbReference type="Proteomes" id="UP000027238"/>
    </source>
</evidence>